<evidence type="ECO:0000313" key="5">
    <source>
        <dbReference type="EMBL" id="RFF28909.1"/>
    </source>
</evidence>
<dbReference type="Proteomes" id="UP000260351">
    <property type="component" value="Unassembled WGS sequence"/>
</dbReference>
<proteinExistence type="predicted"/>
<sequence>MKQECGKLPIPVPTIPVAIVSTTQDVISEGEVTRLLSELREQPETIDRILPLIYDDLREVARCQQARFGSTPTLQTTELVHEAFLKIRNSADQNIRNRMHLKRLSSLAIRQLIVDHARSKLAAKRGAGQAPLSLNEELAEAGSEETVLMIDEALARLEEANPRLAEVVIARFFGGQTAEEIAEMLDVSVRTVQRDWERARAWLLVEMNS</sequence>
<evidence type="ECO:0000256" key="3">
    <source>
        <dbReference type="ARBA" id="ARBA00023163"/>
    </source>
</evidence>
<name>A0A3E1K4G2_9GAMM</name>
<dbReference type="CDD" id="cd06171">
    <property type="entry name" value="Sigma70_r4"/>
    <property type="match status" value="1"/>
</dbReference>
<evidence type="ECO:0000256" key="2">
    <source>
        <dbReference type="ARBA" id="ARBA00023082"/>
    </source>
</evidence>
<dbReference type="GO" id="GO:0006352">
    <property type="term" value="P:DNA-templated transcription initiation"/>
    <property type="evidence" value="ECO:0007669"/>
    <property type="project" value="InterPro"/>
</dbReference>
<dbReference type="InterPro" id="IPR013324">
    <property type="entry name" value="RNA_pol_sigma_r3/r4-like"/>
</dbReference>
<feature type="domain" description="RNA polymerase sigma-70 ECF-like HTH" evidence="4">
    <location>
        <begin position="30"/>
        <end position="208"/>
    </location>
</feature>
<dbReference type="PANTHER" id="PTHR43133">
    <property type="entry name" value="RNA POLYMERASE ECF-TYPE SIGMA FACTO"/>
    <property type="match status" value="1"/>
</dbReference>
<evidence type="ECO:0000256" key="1">
    <source>
        <dbReference type="ARBA" id="ARBA00023015"/>
    </source>
</evidence>
<keyword evidence="3" id="KW-0804">Transcription</keyword>
<dbReference type="NCBIfam" id="TIGR02999">
    <property type="entry name" value="Sig-70_X6"/>
    <property type="match status" value="1"/>
</dbReference>
<dbReference type="Gene3D" id="1.10.10.10">
    <property type="entry name" value="Winged helix-like DNA-binding domain superfamily/Winged helix DNA-binding domain"/>
    <property type="match status" value="1"/>
</dbReference>
<keyword evidence="2" id="KW-0731">Sigma factor</keyword>
<dbReference type="EMBL" id="QUZK01000053">
    <property type="protein sequence ID" value="RFF28909.1"/>
    <property type="molecule type" value="Genomic_DNA"/>
</dbReference>
<gene>
    <name evidence="5" type="ORF">DZC52_15120</name>
</gene>
<evidence type="ECO:0000259" key="4">
    <source>
        <dbReference type="Pfam" id="PF07638"/>
    </source>
</evidence>
<protein>
    <submittedName>
        <fullName evidence="5">Sigma-70 family RNA polymerase sigma factor</fullName>
    </submittedName>
</protein>
<organism evidence="5 6">
    <name type="scientific">Wenzhouxiangella sediminis</name>
    <dbReference type="NCBI Taxonomy" id="1792836"/>
    <lineage>
        <taxon>Bacteria</taxon>
        <taxon>Pseudomonadati</taxon>
        <taxon>Pseudomonadota</taxon>
        <taxon>Gammaproteobacteria</taxon>
        <taxon>Chromatiales</taxon>
        <taxon>Wenzhouxiangellaceae</taxon>
        <taxon>Wenzhouxiangella</taxon>
    </lineage>
</organism>
<dbReference type="PANTHER" id="PTHR43133:SF39">
    <property type="entry name" value="SIMILAR TO RNA POLYMERASE SIGMA-E FACTOR"/>
    <property type="match status" value="1"/>
</dbReference>
<dbReference type="InterPro" id="IPR039425">
    <property type="entry name" value="RNA_pol_sigma-70-like"/>
</dbReference>
<dbReference type="OrthoDB" id="128473at2"/>
<comment type="caution">
    <text evidence="5">The sequence shown here is derived from an EMBL/GenBank/DDBJ whole genome shotgun (WGS) entry which is preliminary data.</text>
</comment>
<reference evidence="5 6" key="1">
    <citation type="submission" date="2018-08" db="EMBL/GenBank/DDBJ databases">
        <title>Wenzhouxiangella salilacus sp. nov., a novel bacterium isolated from a saline lake in Xinjiang Province, China.</title>
        <authorList>
            <person name="Han S."/>
        </authorList>
    </citation>
    <scope>NUCLEOTIDE SEQUENCE [LARGE SCALE GENOMIC DNA]</scope>
    <source>
        <strain evidence="5 6">XDB06</strain>
    </source>
</reference>
<dbReference type="InterPro" id="IPR011517">
    <property type="entry name" value="RNA_pol_sigma70_ECF-like"/>
</dbReference>
<dbReference type="AlphaFoldDB" id="A0A3E1K4G2"/>
<dbReference type="InterPro" id="IPR053812">
    <property type="entry name" value="HTH_Sigma70_ECF-like"/>
</dbReference>
<accession>A0A3E1K4G2</accession>
<keyword evidence="1" id="KW-0805">Transcription regulation</keyword>
<dbReference type="NCBIfam" id="TIGR02937">
    <property type="entry name" value="sigma70-ECF"/>
    <property type="match status" value="1"/>
</dbReference>
<evidence type="ECO:0000313" key="6">
    <source>
        <dbReference type="Proteomes" id="UP000260351"/>
    </source>
</evidence>
<keyword evidence="6" id="KW-1185">Reference proteome</keyword>
<dbReference type="InterPro" id="IPR014284">
    <property type="entry name" value="RNA_pol_sigma-70_dom"/>
</dbReference>
<dbReference type="Pfam" id="PF07638">
    <property type="entry name" value="Sigma70_ECF"/>
    <property type="match status" value="1"/>
</dbReference>
<dbReference type="GO" id="GO:0016987">
    <property type="term" value="F:sigma factor activity"/>
    <property type="evidence" value="ECO:0007669"/>
    <property type="project" value="UniProtKB-KW"/>
</dbReference>
<dbReference type="SUPFAM" id="SSF88659">
    <property type="entry name" value="Sigma3 and sigma4 domains of RNA polymerase sigma factors"/>
    <property type="match status" value="1"/>
</dbReference>
<dbReference type="InterPro" id="IPR036388">
    <property type="entry name" value="WH-like_DNA-bd_sf"/>
</dbReference>